<protein>
    <recommendedName>
        <fullName evidence="2">2-isopropylmalate synthase LeuA allosteric (dimerisation) domain-containing protein</fullName>
    </recommendedName>
</protein>
<organism evidence="3 4">
    <name type="scientific">Sphingomonas daechungensis</name>
    <dbReference type="NCBI Taxonomy" id="1176646"/>
    <lineage>
        <taxon>Bacteria</taxon>
        <taxon>Pseudomonadati</taxon>
        <taxon>Pseudomonadota</taxon>
        <taxon>Alphaproteobacteria</taxon>
        <taxon>Sphingomonadales</taxon>
        <taxon>Sphingomonadaceae</taxon>
        <taxon>Sphingomonas</taxon>
    </lineage>
</organism>
<dbReference type="Proteomes" id="UP000516134">
    <property type="component" value="Chromosome"/>
</dbReference>
<dbReference type="InterPro" id="IPR036230">
    <property type="entry name" value="LeuA_allosteric_dom_sf"/>
</dbReference>
<dbReference type="Pfam" id="PF08502">
    <property type="entry name" value="LeuA_dimer"/>
    <property type="match status" value="1"/>
</dbReference>
<dbReference type="InterPro" id="IPR013709">
    <property type="entry name" value="2-isopropylmalate_synth_dimer"/>
</dbReference>
<evidence type="ECO:0000313" key="3">
    <source>
        <dbReference type="EMBL" id="QNP43464.1"/>
    </source>
</evidence>
<keyword evidence="1" id="KW-0808">Transferase</keyword>
<gene>
    <name evidence="3" type="ORF">H9L15_01220</name>
</gene>
<sequence length="139" mass="15066">MDSTTITEEAATVQDLDARQWRLRRIDIRSPVLKDAWPVARVELEHPERGRVTDIGTAPGAFDAAFVAASHIVGVSPHLLSYNVRSGPPEEEGALPITIEVEIDHKGRTFSGSSSGVDLVRCSLEAWLDAIARSSGYTA</sequence>
<evidence type="ECO:0000259" key="2">
    <source>
        <dbReference type="SMART" id="SM00917"/>
    </source>
</evidence>
<reference evidence="3 4" key="1">
    <citation type="submission" date="2020-08" db="EMBL/GenBank/DDBJ databases">
        <title>Genome sequence of Sphingomonas daechungensis KACC 18115T.</title>
        <authorList>
            <person name="Hyun D.-W."/>
            <person name="Bae J.-W."/>
        </authorList>
    </citation>
    <scope>NUCLEOTIDE SEQUENCE [LARGE SCALE GENOMIC DNA]</scope>
    <source>
        <strain evidence="3 4">KACC 18115</strain>
    </source>
</reference>
<evidence type="ECO:0000256" key="1">
    <source>
        <dbReference type="ARBA" id="ARBA00022679"/>
    </source>
</evidence>
<dbReference type="RefSeq" id="WP_187714894.1">
    <property type="nucleotide sequence ID" value="NZ_BAABJC010000001.1"/>
</dbReference>
<feature type="domain" description="2-isopropylmalate synthase LeuA allosteric (dimerisation)" evidence="2">
    <location>
        <begin position="10"/>
        <end position="135"/>
    </location>
</feature>
<keyword evidence="4" id="KW-1185">Reference proteome</keyword>
<proteinExistence type="predicted"/>
<dbReference type="SUPFAM" id="SSF110921">
    <property type="entry name" value="2-isopropylmalate synthase LeuA, allosteric (dimerisation) domain"/>
    <property type="match status" value="1"/>
</dbReference>
<dbReference type="Gene3D" id="3.30.160.270">
    <property type="match status" value="1"/>
</dbReference>
<dbReference type="SMART" id="SM00917">
    <property type="entry name" value="LeuA_dimer"/>
    <property type="match status" value="1"/>
</dbReference>
<evidence type="ECO:0000313" key="4">
    <source>
        <dbReference type="Proteomes" id="UP000516134"/>
    </source>
</evidence>
<accession>A0ABX6T1M7</accession>
<name>A0ABX6T1M7_9SPHN</name>
<dbReference type="EMBL" id="CP060780">
    <property type="protein sequence ID" value="QNP43464.1"/>
    <property type="molecule type" value="Genomic_DNA"/>
</dbReference>